<dbReference type="EMBL" id="CAJOAX010014355">
    <property type="protein sequence ID" value="CAF4142972.1"/>
    <property type="molecule type" value="Genomic_DNA"/>
</dbReference>
<gene>
    <name evidence="7" type="ORF">FNK824_LOCUS34362</name>
    <name evidence="5" type="ORF">JBS370_LOCUS29461</name>
    <name evidence="4" type="ORF">JXQ802_LOCUS41271</name>
    <name evidence="6" type="ORF">OTI717_LOCUS35834</name>
    <name evidence="1" type="ORF">PYM288_LOCUS26529</name>
    <name evidence="3" type="ORF">SEV965_LOCUS32262</name>
    <name evidence="2" type="ORF">ZHD862_LOCUS32337</name>
</gene>
<name>A0A815UMF1_9BILA</name>
<dbReference type="EMBL" id="CAJOBE010013420">
    <property type="protein sequence ID" value="CAF4164532.1"/>
    <property type="molecule type" value="Genomic_DNA"/>
</dbReference>
<dbReference type="EMBL" id="CAJNOT010003467">
    <property type="protein sequence ID" value="CAF1385351.1"/>
    <property type="molecule type" value="Genomic_DNA"/>
</dbReference>
<sequence>MIYLTTFFLVPRTVYSKADAHRDQILFEYILDEFQTLLKSTMDLDDQFSDDTNEWLLIDHRLQSIKENFQFLFPRKNRKHREIKTNLIQAEDIKHAIKLHRFISIHDDLEILHQRLININYRLKSLLSGDQLRIINDLKLMFDRLNLIKRIVKIYFERLEK</sequence>
<evidence type="ECO:0000313" key="6">
    <source>
        <dbReference type="EMBL" id="CAF4142972.1"/>
    </source>
</evidence>
<dbReference type="EMBL" id="CAJOBD010006354">
    <property type="protein sequence ID" value="CAF4058653.1"/>
    <property type="molecule type" value="Genomic_DNA"/>
</dbReference>
<dbReference type="Proteomes" id="UP000663864">
    <property type="component" value="Unassembled WGS sequence"/>
</dbReference>
<accession>A0A815UMF1</accession>
<comment type="caution">
    <text evidence="4">The sequence shown here is derived from an EMBL/GenBank/DDBJ whole genome shotgun (WGS) entry which is preliminary data.</text>
</comment>
<evidence type="ECO:0000313" key="7">
    <source>
        <dbReference type="EMBL" id="CAF4164532.1"/>
    </source>
</evidence>
<evidence type="ECO:0000313" key="1">
    <source>
        <dbReference type="EMBL" id="CAF1234012.1"/>
    </source>
</evidence>
<evidence type="ECO:0000313" key="5">
    <source>
        <dbReference type="EMBL" id="CAF4058653.1"/>
    </source>
</evidence>
<evidence type="ECO:0000313" key="8">
    <source>
        <dbReference type="Proteomes" id="UP000663870"/>
    </source>
</evidence>
<dbReference type="Proteomes" id="UP000663889">
    <property type="component" value="Unassembled WGS sequence"/>
</dbReference>
<dbReference type="Proteomes" id="UP000663854">
    <property type="component" value="Unassembled WGS sequence"/>
</dbReference>
<dbReference type="Proteomes" id="UP000663836">
    <property type="component" value="Unassembled WGS sequence"/>
</dbReference>
<dbReference type="AlphaFoldDB" id="A0A815UMF1"/>
<evidence type="ECO:0000313" key="4">
    <source>
        <dbReference type="EMBL" id="CAF1515845.1"/>
    </source>
</evidence>
<dbReference type="EMBL" id="CAJNOH010001601">
    <property type="protein sequence ID" value="CAF1234012.1"/>
    <property type="molecule type" value="Genomic_DNA"/>
</dbReference>
<evidence type="ECO:0000313" key="3">
    <source>
        <dbReference type="EMBL" id="CAF1420091.1"/>
    </source>
</evidence>
<dbReference type="EMBL" id="CAJNOL010002608">
    <property type="protein sequence ID" value="CAF1515845.1"/>
    <property type="molecule type" value="Genomic_DNA"/>
</dbReference>
<proteinExistence type="predicted"/>
<dbReference type="Proteomes" id="UP000663874">
    <property type="component" value="Unassembled WGS sequence"/>
</dbReference>
<protein>
    <submittedName>
        <fullName evidence="4">Uncharacterized protein</fullName>
    </submittedName>
</protein>
<dbReference type="EMBL" id="CAJNOU010003974">
    <property type="protein sequence ID" value="CAF1420091.1"/>
    <property type="molecule type" value="Genomic_DNA"/>
</dbReference>
<reference evidence="4" key="1">
    <citation type="submission" date="2021-02" db="EMBL/GenBank/DDBJ databases">
        <authorList>
            <person name="Nowell W R."/>
        </authorList>
    </citation>
    <scope>NUCLEOTIDE SEQUENCE</scope>
</reference>
<evidence type="ECO:0000313" key="2">
    <source>
        <dbReference type="EMBL" id="CAF1385351.1"/>
    </source>
</evidence>
<organism evidence="4 8">
    <name type="scientific">Rotaria sordida</name>
    <dbReference type="NCBI Taxonomy" id="392033"/>
    <lineage>
        <taxon>Eukaryota</taxon>
        <taxon>Metazoa</taxon>
        <taxon>Spiralia</taxon>
        <taxon>Gnathifera</taxon>
        <taxon>Rotifera</taxon>
        <taxon>Eurotatoria</taxon>
        <taxon>Bdelloidea</taxon>
        <taxon>Philodinida</taxon>
        <taxon>Philodinidae</taxon>
        <taxon>Rotaria</taxon>
    </lineage>
</organism>
<dbReference type="Proteomes" id="UP000663823">
    <property type="component" value="Unassembled WGS sequence"/>
</dbReference>
<dbReference type="Proteomes" id="UP000663870">
    <property type="component" value="Unassembled WGS sequence"/>
</dbReference>
<keyword evidence="8" id="KW-1185">Reference proteome</keyword>